<evidence type="ECO:0000313" key="4">
    <source>
        <dbReference type="Proteomes" id="UP001151699"/>
    </source>
</evidence>
<organism evidence="3 4">
    <name type="scientific">Pseudolycoriella hygida</name>
    <dbReference type="NCBI Taxonomy" id="35572"/>
    <lineage>
        <taxon>Eukaryota</taxon>
        <taxon>Metazoa</taxon>
        <taxon>Ecdysozoa</taxon>
        <taxon>Arthropoda</taxon>
        <taxon>Hexapoda</taxon>
        <taxon>Insecta</taxon>
        <taxon>Pterygota</taxon>
        <taxon>Neoptera</taxon>
        <taxon>Endopterygota</taxon>
        <taxon>Diptera</taxon>
        <taxon>Nematocera</taxon>
        <taxon>Sciaroidea</taxon>
        <taxon>Sciaridae</taxon>
        <taxon>Pseudolycoriella</taxon>
    </lineage>
</organism>
<dbReference type="EMBL" id="WJQU01000002">
    <property type="protein sequence ID" value="KAJ6644461.1"/>
    <property type="molecule type" value="Genomic_DNA"/>
</dbReference>
<evidence type="ECO:0008006" key="5">
    <source>
        <dbReference type="Google" id="ProtNLM"/>
    </source>
</evidence>
<evidence type="ECO:0000256" key="1">
    <source>
        <dbReference type="SAM" id="MobiDB-lite"/>
    </source>
</evidence>
<accession>A0A9Q0N6F6</accession>
<keyword evidence="2" id="KW-0732">Signal</keyword>
<dbReference type="Proteomes" id="UP001151699">
    <property type="component" value="Chromosome B"/>
</dbReference>
<gene>
    <name evidence="3" type="ORF">Bhyg_09430</name>
</gene>
<name>A0A9Q0N6F6_9DIPT</name>
<sequence length="100" mass="10701">MFKELLLCACAIGVCSSAAINTLQSESDSIVPENTLTENDENATSDLETSETKFFGFGPKVVVINKGYGGYRGGGRRRGGCGCGYGHSHYHGHGYYGKKK</sequence>
<feature type="chain" id="PRO_5040296672" description="Glycine-rich protein" evidence="2">
    <location>
        <begin position="18"/>
        <end position="100"/>
    </location>
</feature>
<feature type="signal peptide" evidence="2">
    <location>
        <begin position="1"/>
        <end position="17"/>
    </location>
</feature>
<reference evidence="3" key="1">
    <citation type="submission" date="2022-07" db="EMBL/GenBank/DDBJ databases">
        <authorList>
            <person name="Trinca V."/>
            <person name="Uliana J.V.C."/>
            <person name="Torres T.T."/>
            <person name="Ward R.J."/>
            <person name="Monesi N."/>
        </authorList>
    </citation>
    <scope>NUCLEOTIDE SEQUENCE</scope>
    <source>
        <strain evidence="3">HSMRA1968</strain>
        <tissue evidence="3">Whole embryos</tissue>
    </source>
</reference>
<feature type="region of interest" description="Disordered" evidence="1">
    <location>
        <begin position="29"/>
        <end position="48"/>
    </location>
</feature>
<dbReference type="AlphaFoldDB" id="A0A9Q0N6F6"/>
<comment type="caution">
    <text evidence="3">The sequence shown here is derived from an EMBL/GenBank/DDBJ whole genome shotgun (WGS) entry which is preliminary data.</text>
</comment>
<evidence type="ECO:0000313" key="3">
    <source>
        <dbReference type="EMBL" id="KAJ6644461.1"/>
    </source>
</evidence>
<evidence type="ECO:0000256" key="2">
    <source>
        <dbReference type="SAM" id="SignalP"/>
    </source>
</evidence>
<proteinExistence type="predicted"/>
<keyword evidence="4" id="KW-1185">Reference proteome</keyword>
<protein>
    <recommendedName>
        <fullName evidence="5">Glycine-rich protein</fullName>
    </recommendedName>
</protein>
<dbReference type="OrthoDB" id="10494560at2759"/>